<keyword evidence="4" id="KW-0723">Serine/threonine-protein kinase</keyword>
<evidence type="ECO:0000256" key="10">
    <source>
        <dbReference type="ARBA" id="ARBA00022842"/>
    </source>
</evidence>
<keyword evidence="8 14" id="KW-0418">Kinase</keyword>
<dbReference type="SUPFAM" id="SSF56112">
    <property type="entry name" value="Protein kinase-like (PK-like)"/>
    <property type="match status" value="1"/>
</dbReference>
<dbReference type="Proteomes" id="UP001334084">
    <property type="component" value="Chromosome 8"/>
</dbReference>
<keyword evidence="10" id="KW-0460">Magnesium</keyword>
<keyword evidence="5" id="KW-0808">Transferase</keyword>
<evidence type="ECO:0000313" key="15">
    <source>
        <dbReference type="Proteomes" id="UP001334084"/>
    </source>
</evidence>
<dbReference type="InterPro" id="IPR018934">
    <property type="entry name" value="RIO_dom"/>
</dbReference>
<dbReference type="Pfam" id="PF09202">
    <property type="entry name" value="Rio2_N"/>
    <property type="match status" value="1"/>
</dbReference>
<feature type="domain" description="RIO kinase" evidence="13">
    <location>
        <begin position="60"/>
        <end position="276"/>
    </location>
</feature>
<reference evidence="14" key="1">
    <citation type="journal article" date="2024" name="BMC Genomics">
        <title>Functional annotation of a divergent genome using sequence and structure-based similarity.</title>
        <authorList>
            <person name="Svedberg D."/>
            <person name="Winiger R.R."/>
            <person name="Berg A."/>
            <person name="Sharma H."/>
            <person name="Tellgren-Roth C."/>
            <person name="Debrunner-Vossbrinck B.A."/>
            <person name="Vossbrinck C.R."/>
            <person name="Barandun J."/>
        </authorList>
    </citation>
    <scope>NUCLEOTIDE SEQUENCE</scope>
    <source>
        <strain evidence="14">Illinois isolate</strain>
    </source>
</reference>
<gene>
    <name evidence="14" type="ORF">VNE69_08164</name>
</gene>
<dbReference type="GO" id="GO:0005524">
    <property type="term" value="F:ATP binding"/>
    <property type="evidence" value="ECO:0007669"/>
    <property type="project" value="UniProtKB-KW"/>
</dbReference>
<dbReference type="Gene3D" id="1.10.10.10">
    <property type="entry name" value="Winged helix-like DNA-binding domain superfamily/Winged helix DNA-binding domain"/>
    <property type="match status" value="1"/>
</dbReference>
<dbReference type="EMBL" id="CP142733">
    <property type="protein sequence ID" value="WUR04409.1"/>
    <property type="molecule type" value="Genomic_DNA"/>
</dbReference>
<dbReference type="GO" id="GO:0030688">
    <property type="term" value="C:preribosome, small subunit precursor"/>
    <property type="evidence" value="ECO:0007669"/>
    <property type="project" value="TreeGrafter"/>
</dbReference>
<accession>A0AAX4JEH4</accession>
<dbReference type="InterPro" id="IPR000687">
    <property type="entry name" value="RIO_kinase"/>
</dbReference>
<dbReference type="Gene3D" id="3.30.200.20">
    <property type="entry name" value="Phosphorylase Kinase, domain 1"/>
    <property type="match status" value="1"/>
</dbReference>
<sequence length="278" mass="32648">MILSTDGVFTISKNHLKILHIVEDCNIHNKLSDMEILKNKSKVQNINCFLQDLIKLKFLKYEKPNYKLTISGMDTVAINALRDNGLTKLTCRIGIGKESDIWGGIYKGENVALKIHRLGRTSFKNVKNKRDYQKGKIDWYKINKLSCQREVEYYEIFKDLDIPRFIDSNRHIIVLELLDYQPLYMIKPKEPEIIYKKMIEFIKDLWDLGFVHGDFNEFNVLVKDGKIKVIDFPQCLVKTHKQATKYLKRDIECVESYFNKKHGLVTVSNNLKEILEIE</sequence>
<proteinExistence type="inferred from homology"/>
<dbReference type="PANTHER" id="PTHR45852">
    <property type="entry name" value="SER/THR-PROTEIN KINASE RIO2"/>
    <property type="match status" value="1"/>
</dbReference>
<dbReference type="AlphaFoldDB" id="A0AAX4JEH4"/>
<dbReference type="Pfam" id="PF01163">
    <property type="entry name" value="RIO1"/>
    <property type="match status" value="1"/>
</dbReference>
<dbReference type="InterPro" id="IPR015285">
    <property type="entry name" value="RIO2_wHTH_N"/>
</dbReference>
<dbReference type="GeneID" id="90542240"/>
<comment type="catalytic activity">
    <reaction evidence="12">
        <text>L-seryl-[protein] + ATP = O-phospho-L-seryl-[protein] + ADP + H(+)</text>
        <dbReference type="Rhea" id="RHEA:17989"/>
        <dbReference type="Rhea" id="RHEA-COMP:9863"/>
        <dbReference type="Rhea" id="RHEA-COMP:11604"/>
        <dbReference type="ChEBI" id="CHEBI:15378"/>
        <dbReference type="ChEBI" id="CHEBI:29999"/>
        <dbReference type="ChEBI" id="CHEBI:30616"/>
        <dbReference type="ChEBI" id="CHEBI:83421"/>
        <dbReference type="ChEBI" id="CHEBI:456216"/>
        <dbReference type="EC" id="2.7.11.1"/>
    </reaction>
</comment>
<dbReference type="GO" id="GO:0030490">
    <property type="term" value="P:maturation of SSU-rRNA"/>
    <property type="evidence" value="ECO:0007669"/>
    <property type="project" value="TreeGrafter"/>
</dbReference>
<dbReference type="InterPro" id="IPR036388">
    <property type="entry name" value="WH-like_DNA-bd_sf"/>
</dbReference>
<organism evidence="14 15">
    <name type="scientific">Vairimorpha necatrix</name>
    <dbReference type="NCBI Taxonomy" id="6039"/>
    <lineage>
        <taxon>Eukaryota</taxon>
        <taxon>Fungi</taxon>
        <taxon>Fungi incertae sedis</taxon>
        <taxon>Microsporidia</taxon>
        <taxon>Nosematidae</taxon>
        <taxon>Vairimorpha</taxon>
    </lineage>
</organism>
<evidence type="ECO:0000313" key="14">
    <source>
        <dbReference type="EMBL" id="WUR04409.1"/>
    </source>
</evidence>
<dbReference type="Gene3D" id="1.10.510.10">
    <property type="entry name" value="Transferase(Phosphotransferase) domain 1"/>
    <property type="match status" value="1"/>
</dbReference>
<dbReference type="InterPro" id="IPR011009">
    <property type="entry name" value="Kinase-like_dom_sf"/>
</dbReference>
<comment type="catalytic activity">
    <reaction evidence="11">
        <text>L-threonyl-[protein] + ATP = O-phospho-L-threonyl-[protein] + ADP + H(+)</text>
        <dbReference type="Rhea" id="RHEA:46608"/>
        <dbReference type="Rhea" id="RHEA-COMP:11060"/>
        <dbReference type="Rhea" id="RHEA-COMP:11605"/>
        <dbReference type="ChEBI" id="CHEBI:15378"/>
        <dbReference type="ChEBI" id="CHEBI:30013"/>
        <dbReference type="ChEBI" id="CHEBI:30616"/>
        <dbReference type="ChEBI" id="CHEBI:61977"/>
        <dbReference type="ChEBI" id="CHEBI:456216"/>
        <dbReference type="EC" id="2.7.11.1"/>
    </reaction>
</comment>
<dbReference type="KEGG" id="vnx:VNE69_08164"/>
<evidence type="ECO:0000256" key="8">
    <source>
        <dbReference type="ARBA" id="ARBA00022777"/>
    </source>
</evidence>
<evidence type="ECO:0000256" key="9">
    <source>
        <dbReference type="ARBA" id="ARBA00022840"/>
    </source>
</evidence>
<comment type="similarity">
    <text evidence="2">Belongs to the protein kinase superfamily. RIO-type Ser/Thr kinase family.</text>
</comment>
<evidence type="ECO:0000256" key="1">
    <source>
        <dbReference type="ARBA" id="ARBA00001946"/>
    </source>
</evidence>
<keyword evidence="6" id="KW-0479">Metal-binding</keyword>
<dbReference type="GO" id="GO:0004674">
    <property type="term" value="F:protein serine/threonine kinase activity"/>
    <property type="evidence" value="ECO:0007669"/>
    <property type="project" value="UniProtKB-KW"/>
</dbReference>
<evidence type="ECO:0000256" key="5">
    <source>
        <dbReference type="ARBA" id="ARBA00022679"/>
    </source>
</evidence>
<evidence type="ECO:0000256" key="2">
    <source>
        <dbReference type="ARBA" id="ARBA00009196"/>
    </source>
</evidence>
<keyword evidence="15" id="KW-1185">Reference proteome</keyword>
<keyword evidence="7" id="KW-0547">Nucleotide-binding</keyword>
<dbReference type="EC" id="2.7.11.1" evidence="3"/>
<evidence type="ECO:0000259" key="13">
    <source>
        <dbReference type="SMART" id="SM00090"/>
    </source>
</evidence>
<dbReference type="GO" id="GO:0005829">
    <property type="term" value="C:cytosol"/>
    <property type="evidence" value="ECO:0007669"/>
    <property type="project" value="TreeGrafter"/>
</dbReference>
<evidence type="ECO:0000256" key="3">
    <source>
        <dbReference type="ARBA" id="ARBA00012513"/>
    </source>
</evidence>
<keyword evidence="9" id="KW-0067">ATP-binding</keyword>
<evidence type="ECO:0000256" key="12">
    <source>
        <dbReference type="ARBA" id="ARBA00048679"/>
    </source>
</evidence>
<evidence type="ECO:0000256" key="7">
    <source>
        <dbReference type="ARBA" id="ARBA00022741"/>
    </source>
</evidence>
<evidence type="ECO:0000256" key="11">
    <source>
        <dbReference type="ARBA" id="ARBA00047899"/>
    </source>
</evidence>
<comment type="cofactor">
    <cofactor evidence="1">
        <name>Mg(2+)</name>
        <dbReference type="ChEBI" id="CHEBI:18420"/>
    </cofactor>
</comment>
<dbReference type="PANTHER" id="PTHR45852:SF1">
    <property type="entry name" value="SERINE_THREONINE-PROTEIN KINASE RIO2"/>
    <property type="match status" value="1"/>
</dbReference>
<dbReference type="RefSeq" id="XP_065330554.1">
    <property type="nucleotide sequence ID" value="XM_065474482.1"/>
</dbReference>
<dbReference type="GO" id="GO:0046872">
    <property type="term" value="F:metal ion binding"/>
    <property type="evidence" value="ECO:0007669"/>
    <property type="project" value="UniProtKB-KW"/>
</dbReference>
<name>A0AAX4JEH4_9MICR</name>
<dbReference type="SMART" id="SM00090">
    <property type="entry name" value="RIO"/>
    <property type="match status" value="1"/>
</dbReference>
<evidence type="ECO:0000256" key="6">
    <source>
        <dbReference type="ARBA" id="ARBA00022723"/>
    </source>
</evidence>
<protein>
    <recommendedName>
        <fullName evidence="3">non-specific serine/threonine protein kinase</fullName>
        <ecNumber evidence="3">2.7.11.1</ecNumber>
    </recommendedName>
</protein>
<evidence type="ECO:0000256" key="4">
    <source>
        <dbReference type="ARBA" id="ARBA00022527"/>
    </source>
</evidence>